<dbReference type="Proteomes" id="UP000190018">
    <property type="component" value="Unassembled WGS sequence"/>
</dbReference>
<proteinExistence type="predicted"/>
<protein>
    <submittedName>
        <fullName evidence="1">Uncharacterized protein</fullName>
    </submittedName>
</protein>
<evidence type="ECO:0000313" key="1">
    <source>
        <dbReference type="EMBL" id="OOW73341.1"/>
    </source>
</evidence>
<sequence>MAQHGIEKLQAGFAVESSGQGRVVGIPDLGPPLFATWSTSKFQCIDEADAPNCRVAPGRDRGASGRVQSVDSLVSDPLTDAFGRHARGLLEGADKQLTTGLVLVVKFAGDSNDLSGFVRVCPVEIPQPSYF</sequence>
<accession>A0ABX3M2L4</accession>
<keyword evidence="2" id="KW-1185">Reference proteome</keyword>
<organism evidence="1 2">
    <name type="scientific">Xanthomonas cissicola</name>
    <dbReference type="NCBI Taxonomy" id="86186"/>
    <lineage>
        <taxon>Bacteria</taxon>
        <taxon>Pseudomonadati</taxon>
        <taxon>Pseudomonadota</taxon>
        <taxon>Gammaproteobacteria</taxon>
        <taxon>Lysobacterales</taxon>
        <taxon>Lysobacteraceae</taxon>
        <taxon>Xanthomonas</taxon>
    </lineage>
</organism>
<gene>
    <name evidence="1" type="ORF">Xant_18390</name>
</gene>
<dbReference type="EMBL" id="LOJT01000049">
    <property type="protein sequence ID" value="OOW73341.1"/>
    <property type="molecule type" value="Genomic_DNA"/>
</dbReference>
<name>A0ABX3M2L4_9XANT</name>
<evidence type="ECO:0000313" key="2">
    <source>
        <dbReference type="Proteomes" id="UP000190018"/>
    </source>
</evidence>
<comment type="caution">
    <text evidence="1">The sequence shown here is derived from an EMBL/GenBank/DDBJ whole genome shotgun (WGS) entry which is preliminary data.</text>
</comment>
<reference evidence="1 2" key="1">
    <citation type="submission" date="2015-12" db="EMBL/GenBank/DDBJ databases">
        <authorList>
            <person name="Bansal K."/>
            <person name="Midha S."/>
            <person name="Patil P.B."/>
        </authorList>
    </citation>
    <scope>NUCLEOTIDE SEQUENCE [LARGE SCALE GENOMIC DNA]</scope>
    <source>
        <strain evidence="1 2">LMG21719</strain>
    </source>
</reference>